<protein>
    <submittedName>
        <fullName evidence="1">DUF5133 domain-containing protein</fullName>
    </submittedName>
</protein>
<evidence type="ECO:0000313" key="1">
    <source>
        <dbReference type="EMBL" id="MFF3341394.1"/>
    </source>
</evidence>
<dbReference type="Proteomes" id="UP001601976">
    <property type="component" value="Unassembled WGS sequence"/>
</dbReference>
<organism evidence="1 2">
    <name type="scientific">Streptomyces flavidovirens</name>
    <dbReference type="NCBI Taxonomy" id="67298"/>
    <lineage>
        <taxon>Bacteria</taxon>
        <taxon>Bacillati</taxon>
        <taxon>Actinomycetota</taxon>
        <taxon>Actinomycetes</taxon>
        <taxon>Kitasatosporales</taxon>
        <taxon>Streptomycetaceae</taxon>
        <taxon>Streptomyces</taxon>
    </lineage>
</organism>
<dbReference type="EMBL" id="JBIAPK010000006">
    <property type="protein sequence ID" value="MFF3341394.1"/>
    <property type="molecule type" value="Genomic_DNA"/>
</dbReference>
<sequence length="77" mass="8508">MMLANPAVLRELIEQFQTLRALHAEDDDADVRQRLDDIAYTLCVSTGTRDVETALSTARHQLPGAHSEDDALTIACQ</sequence>
<dbReference type="InterPro" id="IPR033457">
    <property type="entry name" value="DUF5133"/>
</dbReference>
<dbReference type="RefSeq" id="WP_387896550.1">
    <property type="nucleotide sequence ID" value="NZ_JBIAPK010000006.1"/>
</dbReference>
<keyword evidence="2" id="KW-1185">Reference proteome</keyword>
<dbReference type="Pfam" id="PF17196">
    <property type="entry name" value="DUF5133"/>
    <property type="match status" value="1"/>
</dbReference>
<accession>A0ABW6RIM5</accession>
<evidence type="ECO:0000313" key="2">
    <source>
        <dbReference type="Proteomes" id="UP001601976"/>
    </source>
</evidence>
<proteinExistence type="predicted"/>
<name>A0ABW6RIM5_9ACTN</name>
<gene>
    <name evidence="1" type="ORF">ACFYWW_22135</name>
</gene>
<comment type="caution">
    <text evidence="1">The sequence shown here is derived from an EMBL/GenBank/DDBJ whole genome shotgun (WGS) entry which is preliminary data.</text>
</comment>
<reference evidence="1 2" key="1">
    <citation type="submission" date="2024-10" db="EMBL/GenBank/DDBJ databases">
        <title>The Natural Products Discovery Center: Release of the First 8490 Sequenced Strains for Exploring Actinobacteria Biosynthetic Diversity.</title>
        <authorList>
            <person name="Kalkreuter E."/>
            <person name="Kautsar S.A."/>
            <person name="Yang D."/>
            <person name="Bader C.D."/>
            <person name="Teijaro C.N."/>
            <person name="Fluegel L."/>
            <person name="Davis C.M."/>
            <person name="Simpson J.R."/>
            <person name="Lauterbach L."/>
            <person name="Steele A.D."/>
            <person name="Gui C."/>
            <person name="Meng S."/>
            <person name="Li G."/>
            <person name="Viehrig K."/>
            <person name="Ye F."/>
            <person name="Su P."/>
            <person name="Kiefer A.F."/>
            <person name="Nichols A."/>
            <person name="Cepeda A.J."/>
            <person name="Yan W."/>
            <person name="Fan B."/>
            <person name="Jiang Y."/>
            <person name="Adhikari A."/>
            <person name="Zheng C.-J."/>
            <person name="Schuster L."/>
            <person name="Cowan T.M."/>
            <person name="Smanski M.J."/>
            <person name="Chevrette M.G."/>
            <person name="De Carvalho L.P.S."/>
            <person name="Shen B."/>
        </authorList>
    </citation>
    <scope>NUCLEOTIDE SEQUENCE [LARGE SCALE GENOMIC DNA]</scope>
    <source>
        <strain evidence="1 2">NPDC003029</strain>
    </source>
</reference>